<dbReference type="InterPro" id="IPR012074">
    <property type="entry name" value="GAF_ANTAR"/>
</dbReference>
<dbReference type="Proteomes" id="UP000619244">
    <property type="component" value="Unassembled WGS sequence"/>
</dbReference>
<protein>
    <submittedName>
        <fullName evidence="5">Transcriptional regulator</fullName>
    </submittedName>
</protein>
<evidence type="ECO:0000259" key="4">
    <source>
        <dbReference type="PROSITE" id="PS50921"/>
    </source>
</evidence>
<dbReference type="SUPFAM" id="SSF55781">
    <property type="entry name" value="GAF domain-like"/>
    <property type="match status" value="1"/>
</dbReference>
<dbReference type="GO" id="GO:0003723">
    <property type="term" value="F:RNA binding"/>
    <property type="evidence" value="ECO:0007669"/>
    <property type="project" value="InterPro"/>
</dbReference>
<evidence type="ECO:0000256" key="1">
    <source>
        <dbReference type="ARBA" id="ARBA00023015"/>
    </source>
</evidence>
<feature type="compositionally biased region" description="Basic and acidic residues" evidence="3">
    <location>
        <begin position="86"/>
        <end position="95"/>
    </location>
</feature>
<keyword evidence="2" id="KW-0804">Transcription</keyword>
<dbReference type="SUPFAM" id="SSF52172">
    <property type="entry name" value="CheY-like"/>
    <property type="match status" value="1"/>
</dbReference>
<evidence type="ECO:0000313" key="5">
    <source>
        <dbReference type="EMBL" id="GGX53079.1"/>
    </source>
</evidence>
<keyword evidence="6" id="KW-1185">Reference proteome</keyword>
<dbReference type="Pfam" id="PF03861">
    <property type="entry name" value="ANTAR"/>
    <property type="match status" value="1"/>
</dbReference>
<dbReference type="PROSITE" id="PS50921">
    <property type="entry name" value="ANTAR"/>
    <property type="match status" value="1"/>
</dbReference>
<reference evidence="5" key="1">
    <citation type="journal article" date="2014" name="Int. J. Syst. Evol. Microbiol.">
        <title>Complete genome sequence of Corynebacterium casei LMG S-19264T (=DSM 44701T), isolated from a smear-ripened cheese.</title>
        <authorList>
            <consortium name="US DOE Joint Genome Institute (JGI-PGF)"/>
            <person name="Walter F."/>
            <person name="Albersmeier A."/>
            <person name="Kalinowski J."/>
            <person name="Ruckert C."/>
        </authorList>
    </citation>
    <scope>NUCLEOTIDE SEQUENCE</scope>
    <source>
        <strain evidence="5">JCM 4790</strain>
    </source>
</reference>
<dbReference type="AlphaFoldDB" id="A0A918K741"/>
<proteinExistence type="predicted"/>
<dbReference type="EMBL" id="BMVU01000001">
    <property type="protein sequence ID" value="GGX53079.1"/>
    <property type="molecule type" value="Genomic_DNA"/>
</dbReference>
<evidence type="ECO:0000256" key="3">
    <source>
        <dbReference type="SAM" id="MobiDB-lite"/>
    </source>
</evidence>
<gene>
    <name evidence="5" type="ORF">GCM10010358_03630</name>
</gene>
<dbReference type="SMART" id="SM01012">
    <property type="entry name" value="ANTAR"/>
    <property type="match status" value="1"/>
</dbReference>
<name>A0A918K741_9ACTN</name>
<comment type="caution">
    <text evidence="5">The sequence shown here is derived from an EMBL/GenBank/DDBJ whole genome shotgun (WGS) entry which is preliminary data.</text>
</comment>
<dbReference type="InterPro" id="IPR029016">
    <property type="entry name" value="GAF-like_dom_sf"/>
</dbReference>
<feature type="region of interest" description="Disordered" evidence="3">
    <location>
        <begin position="81"/>
        <end position="104"/>
    </location>
</feature>
<organism evidence="5 6">
    <name type="scientific">Streptomyces minutiscleroticus</name>
    <dbReference type="NCBI Taxonomy" id="68238"/>
    <lineage>
        <taxon>Bacteria</taxon>
        <taxon>Bacillati</taxon>
        <taxon>Actinomycetota</taxon>
        <taxon>Actinomycetes</taxon>
        <taxon>Kitasatosporales</taxon>
        <taxon>Streptomycetaceae</taxon>
        <taxon>Streptomyces</taxon>
    </lineage>
</organism>
<keyword evidence="1" id="KW-0805">Transcription regulation</keyword>
<dbReference type="Gene3D" id="1.10.10.10">
    <property type="entry name" value="Winged helix-like DNA-binding domain superfamily/Winged helix DNA-binding domain"/>
    <property type="match status" value="1"/>
</dbReference>
<dbReference type="InterPro" id="IPR011006">
    <property type="entry name" value="CheY-like_superfamily"/>
</dbReference>
<accession>A0A918K741</accession>
<dbReference type="RefSeq" id="WP_190188300.1">
    <property type="nucleotide sequence ID" value="NZ_BMVU01000001.1"/>
</dbReference>
<dbReference type="PIRSF" id="PIRSF036625">
    <property type="entry name" value="GAF_ANTAR"/>
    <property type="match status" value="1"/>
</dbReference>
<evidence type="ECO:0000256" key="2">
    <source>
        <dbReference type="ARBA" id="ARBA00023163"/>
    </source>
</evidence>
<evidence type="ECO:0000313" key="6">
    <source>
        <dbReference type="Proteomes" id="UP000619244"/>
    </source>
</evidence>
<dbReference type="InterPro" id="IPR036388">
    <property type="entry name" value="WH-like_DNA-bd_sf"/>
</dbReference>
<sequence length="245" mass="26601">MTTPTPEQQLAHMFVELAGGTVTEPSDPSGILAMLAAHSTRLLAARASSVLYVPDDRAPRQLASTDQELLHLEESAVEWGEGPGYDAHRSGRRVPDTPLDSDEAHRRWPQYAPRAVKLGHRRAAALPLPGRSAEQPVLGALILLRSDDTPFTAEVLTLGQSLTAVAGQVLAREREVSESRALADQLGQALTSRVIIEQAKGVLAARLSVPVDEAFRLLRGYARSHQRRLAEVAREVVHEDLKITG</sequence>
<dbReference type="Gene3D" id="3.30.450.40">
    <property type="match status" value="1"/>
</dbReference>
<reference evidence="5" key="2">
    <citation type="submission" date="2020-09" db="EMBL/GenBank/DDBJ databases">
        <authorList>
            <person name="Sun Q."/>
            <person name="Ohkuma M."/>
        </authorList>
    </citation>
    <scope>NUCLEOTIDE SEQUENCE</scope>
    <source>
        <strain evidence="5">JCM 4790</strain>
    </source>
</reference>
<dbReference type="InterPro" id="IPR005561">
    <property type="entry name" value="ANTAR"/>
</dbReference>
<feature type="domain" description="ANTAR" evidence="4">
    <location>
        <begin position="176"/>
        <end position="237"/>
    </location>
</feature>